<dbReference type="InterPro" id="IPR008949">
    <property type="entry name" value="Isoprenoid_synthase_dom_sf"/>
</dbReference>
<comment type="cofactor">
    <cofactor evidence="2">
        <name>Mg(2+)</name>
        <dbReference type="ChEBI" id="CHEBI:18420"/>
    </cofactor>
</comment>
<comment type="caution">
    <text evidence="3">The sequence shown here is derived from an EMBL/GenBank/DDBJ whole genome shotgun (WGS) entry which is preliminary data.</text>
</comment>
<keyword evidence="4" id="KW-1185">Reference proteome</keyword>
<dbReference type="SUPFAM" id="SSF48576">
    <property type="entry name" value="Terpenoid synthases"/>
    <property type="match status" value="1"/>
</dbReference>
<evidence type="ECO:0000313" key="4">
    <source>
        <dbReference type="Proteomes" id="UP001500886"/>
    </source>
</evidence>
<organism evidence="3 4">
    <name type="scientific">Streptomyces luteosporeus</name>
    <dbReference type="NCBI Taxonomy" id="173856"/>
    <lineage>
        <taxon>Bacteria</taxon>
        <taxon>Bacillati</taxon>
        <taxon>Actinomycetota</taxon>
        <taxon>Actinomycetes</taxon>
        <taxon>Kitasatosporales</taxon>
        <taxon>Streptomycetaceae</taxon>
        <taxon>Streptomyces</taxon>
    </lineage>
</organism>
<evidence type="ECO:0000313" key="3">
    <source>
        <dbReference type="EMBL" id="GAA2725627.1"/>
    </source>
</evidence>
<dbReference type="SFLD" id="SFLDG01020">
    <property type="entry name" value="Terpene_Cyclase_Like_2"/>
    <property type="match status" value="1"/>
</dbReference>
<reference evidence="4" key="1">
    <citation type="journal article" date="2019" name="Int. J. Syst. Evol. Microbiol.">
        <title>The Global Catalogue of Microorganisms (GCM) 10K type strain sequencing project: providing services to taxonomists for standard genome sequencing and annotation.</title>
        <authorList>
            <consortium name="The Broad Institute Genomics Platform"/>
            <consortium name="The Broad Institute Genome Sequencing Center for Infectious Disease"/>
            <person name="Wu L."/>
            <person name="Ma J."/>
        </authorList>
    </citation>
    <scope>NUCLEOTIDE SEQUENCE [LARGE SCALE GENOMIC DNA]</scope>
    <source>
        <strain evidence="4">JCM 4542</strain>
    </source>
</reference>
<protein>
    <recommendedName>
        <fullName evidence="2">Terpene synthase</fullName>
        <ecNumber evidence="2">4.2.3.-</ecNumber>
    </recommendedName>
</protein>
<dbReference type="EC" id="4.2.3.-" evidence="2"/>
<evidence type="ECO:0000256" key="2">
    <source>
        <dbReference type="RuleBase" id="RU366034"/>
    </source>
</evidence>
<dbReference type="Pfam" id="PF19086">
    <property type="entry name" value="Terpene_syn_C_2"/>
    <property type="match status" value="1"/>
</dbReference>
<gene>
    <name evidence="3" type="ORF">GCM10010315_58200</name>
</gene>
<name>A0ABP6GL04_9ACTN</name>
<accession>A0ABP6GL04</accession>
<evidence type="ECO:0000256" key="1">
    <source>
        <dbReference type="ARBA" id="ARBA00023239"/>
    </source>
</evidence>
<dbReference type="Proteomes" id="UP001500886">
    <property type="component" value="Unassembled WGS sequence"/>
</dbReference>
<dbReference type="InterPro" id="IPR034686">
    <property type="entry name" value="Terpene_cyclase-like_2"/>
</dbReference>
<keyword evidence="2" id="KW-0460">Magnesium</keyword>
<comment type="similarity">
    <text evidence="2">Belongs to the terpene synthase family.</text>
</comment>
<dbReference type="PANTHER" id="PTHR35201">
    <property type="entry name" value="TERPENE SYNTHASE"/>
    <property type="match status" value="1"/>
</dbReference>
<dbReference type="PANTHER" id="PTHR35201:SF4">
    <property type="entry name" value="BETA-PINACENE SYNTHASE-RELATED"/>
    <property type="match status" value="1"/>
</dbReference>
<dbReference type="RefSeq" id="WP_344439716.1">
    <property type="nucleotide sequence ID" value="NZ_BAAASL010000031.1"/>
</dbReference>
<keyword evidence="1 2" id="KW-0456">Lyase</keyword>
<dbReference type="SFLD" id="SFLDS00005">
    <property type="entry name" value="Isoprenoid_Synthase_Type_I"/>
    <property type="match status" value="1"/>
</dbReference>
<sequence length="341" mass="36961">MTTPPGAGWRLPALHYPFPPEIHPDAGAAEAHVRQWARRQGLVTTDAEYAAVAAARFGDVVAREFPGATPAGLRLACEIYVWHFVFDDRYCDEPHHGSDTAGLAAAALRMLTTAEEALAGTRAPHLPGAPWPGPAGDPCARALADICHHLAALGTPAHLERFLAAERMYLLGVLTQSAAVQTGTPPSVGDYLTMRYYNCATPVALAVLDAAYGFELPDADHRHPDVRRLCRITAHVNGWANDVLSYGRESTRPGAAPLNLPTVLAADRNIGPQQALEEAARMHNEEIAAYLALEARVGEHAGPLLLRYLGGLRSMMRGFYDWGLATDRYRVGTHFTARERP</sequence>
<keyword evidence="2" id="KW-0479">Metal-binding</keyword>
<dbReference type="Gene3D" id="1.10.600.10">
    <property type="entry name" value="Farnesyl Diphosphate Synthase"/>
    <property type="match status" value="1"/>
</dbReference>
<dbReference type="EMBL" id="BAAASL010000031">
    <property type="protein sequence ID" value="GAA2725627.1"/>
    <property type="molecule type" value="Genomic_DNA"/>
</dbReference>
<proteinExistence type="inferred from homology"/>